<organism evidence="2">
    <name type="scientific">Eresus cinnaberinus</name>
    <name type="common">Ladybird spider</name>
    <name type="synonym">Eresus kollari</name>
    <dbReference type="NCBI Taxonomy" id="175337"/>
    <lineage>
        <taxon>Eukaryota</taxon>
        <taxon>Metazoa</taxon>
        <taxon>Ecdysozoa</taxon>
        <taxon>Arthropoda</taxon>
        <taxon>Chelicerata</taxon>
        <taxon>Arachnida</taxon>
        <taxon>Araneae</taxon>
        <taxon>Araneomorphae</taxon>
        <taxon>Entelegynae</taxon>
        <taxon>Eresoidea</taxon>
        <taxon>Eresidae</taxon>
        <taxon>Eresus</taxon>
    </lineage>
</organism>
<protein>
    <submittedName>
        <fullName evidence="2">U48-Eretoxin-Ek1f_1</fullName>
    </submittedName>
</protein>
<reference evidence="2" key="1">
    <citation type="submission" date="2017-05" db="EMBL/GenBank/DDBJ databases">
        <authorList>
            <person name="Song R."/>
            <person name="Chenine A.L."/>
            <person name="Ruprecht R.M."/>
        </authorList>
    </citation>
    <scope>NUCLEOTIDE SEQUENCE</scope>
</reference>
<dbReference type="AlphaFoldDB" id="A0A2D0PEH1"/>
<name>A0A2D0PEH1_ERECI</name>
<feature type="chain" id="PRO_5012994225" evidence="1">
    <location>
        <begin position="18"/>
        <end position="143"/>
    </location>
</feature>
<sequence length="143" mass="15829">MKLVILLTVCAVGIAVASVIKDKREASLEVAVLELQRKEDKCLPAESQCDPNKNECCSNHKCSCDSEPKKKKKKKKGGIIEDIIDDAVPVSFNCFCSFITMVSPTLQEIDVHLKGKISSLRITNCFGKDRIKNVVIQKTNYGL</sequence>
<keyword evidence="1" id="KW-0732">Signal</keyword>
<evidence type="ECO:0000313" key="2">
    <source>
        <dbReference type="EMBL" id="SNX36682.1"/>
    </source>
</evidence>
<reference evidence="2" key="2">
    <citation type="submission" date="2017-10" db="EMBL/GenBank/DDBJ databases">
        <title>Unravelling the molecular evolution of spider venoms.</title>
        <authorList>
            <person name="Pineda S."/>
        </authorList>
    </citation>
    <scope>NUCLEOTIDE SEQUENCE</scope>
</reference>
<feature type="signal peptide" evidence="1">
    <location>
        <begin position="1"/>
        <end position="17"/>
    </location>
</feature>
<proteinExistence type="predicted"/>
<dbReference type="EMBL" id="HAHE01000493">
    <property type="protein sequence ID" value="SNX36682.1"/>
    <property type="molecule type" value="Transcribed_RNA"/>
</dbReference>
<accession>A0A2D0PEH1</accession>
<evidence type="ECO:0000256" key="1">
    <source>
        <dbReference type="SAM" id="SignalP"/>
    </source>
</evidence>